<proteinExistence type="predicted"/>
<dbReference type="VEuPathDB" id="FungiDB:CC1G_05674"/>
<feature type="region of interest" description="Disordered" evidence="1">
    <location>
        <begin position="284"/>
        <end position="333"/>
    </location>
</feature>
<evidence type="ECO:0000256" key="1">
    <source>
        <dbReference type="SAM" id="MobiDB-lite"/>
    </source>
</evidence>
<protein>
    <submittedName>
        <fullName evidence="2">Uncharacterized protein</fullName>
    </submittedName>
</protein>
<dbReference type="Proteomes" id="UP000001861">
    <property type="component" value="Unassembled WGS sequence"/>
</dbReference>
<name>A8N9U7_COPC7</name>
<sequence length="360" mass="36973">MATPINLAARQECSTEGLDCDGDGKLLIQAWNEAIDGSPAFLLFASTLTTLLLPVFNSICSNPNINSPLSFTVPELEPPSTTLAATYSASTTTNVDAYGAATAAPPSVFTSAAGVNSDDDDIHPADEDVADECSLELKEILQPAPREPSPGSGTTLPPSRGAGRVILPTSSTTPGPAQTPARALLTVTFITDGAPPTTGSASRSSGTPQAQATVVTGDEPETVADSDTTYTPTLRLTPTPASMVVVSTITSSGLTSTVLTTIVRTLPADPGSGEMVQIASSRVERPLRPNTRPAVAETPMEDSAISQRRSGSSATSASVPTAGTKLDSDESDASRGRYSISRISSPVAVAFLFIILHALS</sequence>
<dbReference type="GeneID" id="6008077"/>
<dbReference type="HOGENOM" id="CLU_769496_0_0_1"/>
<feature type="region of interest" description="Disordered" evidence="1">
    <location>
        <begin position="141"/>
        <end position="179"/>
    </location>
</feature>
<dbReference type="RefSeq" id="XP_001831603.2">
    <property type="nucleotide sequence ID" value="XM_001831551.2"/>
</dbReference>
<keyword evidence="3" id="KW-1185">Reference proteome</keyword>
<accession>A8N9U7</accession>
<dbReference type="AlphaFoldDB" id="A8N9U7"/>
<reference evidence="2 3" key="1">
    <citation type="journal article" date="2010" name="Proc. Natl. Acad. Sci. U.S.A.">
        <title>Insights into evolution of multicellular fungi from the assembled chromosomes of the mushroom Coprinopsis cinerea (Coprinus cinereus).</title>
        <authorList>
            <person name="Stajich J.E."/>
            <person name="Wilke S.K."/>
            <person name="Ahren D."/>
            <person name="Au C.H."/>
            <person name="Birren B.W."/>
            <person name="Borodovsky M."/>
            <person name="Burns C."/>
            <person name="Canback B."/>
            <person name="Casselton L.A."/>
            <person name="Cheng C.K."/>
            <person name="Deng J."/>
            <person name="Dietrich F.S."/>
            <person name="Fargo D.C."/>
            <person name="Farman M.L."/>
            <person name="Gathman A.C."/>
            <person name="Goldberg J."/>
            <person name="Guigo R."/>
            <person name="Hoegger P.J."/>
            <person name="Hooker J.B."/>
            <person name="Huggins A."/>
            <person name="James T.Y."/>
            <person name="Kamada T."/>
            <person name="Kilaru S."/>
            <person name="Kodira C."/>
            <person name="Kues U."/>
            <person name="Kupfer D."/>
            <person name="Kwan H.S."/>
            <person name="Lomsadze A."/>
            <person name="Li W."/>
            <person name="Lilly W.W."/>
            <person name="Ma L.J."/>
            <person name="Mackey A.J."/>
            <person name="Manning G."/>
            <person name="Martin F."/>
            <person name="Muraguchi H."/>
            <person name="Natvig D.O."/>
            <person name="Palmerini H."/>
            <person name="Ramesh M.A."/>
            <person name="Rehmeyer C.J."/>
            <person name="Roe B.A."/>
            <person name="Shenoy N."/>
            <person name="Stanke M."/>
            <person name="Ter-Hovhannisyan V."/>
            <person name="Tunlid A."/>
            <person name="Velagapudi R."/>
            <person name="Vision T.J."/>
            <person name="Zeng Q."/>
            <person name="Zolan M.E."/>
            <person name="Pukkila P.J."/>
        </authorList>
    </citation>
    <scope>NUCLEOTIDE SEQUENCE [LARGE SCALE GENOMIC DNA]</scope>
    <source>
        <strain evidence="3">Okayama-7 / 130 / ATCC MYA-4618 / FGSC 9003</strain>
    </source>
</reference>
<organism evidence="2 3">
    <name type="scientific">Coprinopsis cinerea (strain Okayama-7 / 130 / ATCC MYA-4618 / FGSC 9003)</name>
    <name type="common">Inky cap fungus</name>
    <name type="synonym">Hormographiella aspergillata</name>
    <dbReference type="NCBI Taxonomy" id="240176"/>
    <lineage>
        <taxon>Eukaryota</taxon>
        <taxon>Fungi</taxon>
        <taxon>Dikarya</taxon>
        <taxon>Basidiomycota</taxon>
        <taxon>Agaricomycotina</taxon>
        <taxon>Agaricomycetes</taxon>
        <taxon>Agaricomycetidae</taxon>
        <taxon>Agaricales</taxon>
        <taxon>Agaricineae</taxon>
        <taxon>Psathyrellaceae</taxon>
        <taxon>Coprinopsis</taxon>
    </lineage>
</organism>
<dbReference type="KEGG" id="cci:CC1G_05674"/>
<dbReference type="InParanoid" id="A8N9U7"/>
<evidence type="ECO:0000313" key="3">
    <source>
        <dbReference type="Proteomes" id="UP000001861"/>
    </source>
</evidence>
<feature type="region of interest" description="Disordered" evidence="1">
    <location>
        <begin position="192"/>
        <end position="232"/>
    </location>
</feature>
<comment type="caution">
    <text evidence="2">The sequence shown here is derived from an EMBL/GenBank/DDBJ whole genome shotgun (WGS) entry which is preliminary data.</text>
</comment>
<dbReference type="EMBL" id="AACS02000007">
    <property type="protein sequence ID" value="EAU90136.2"/>
    <property type="molecule type" value="Genomic_DNA"/>
</dbReference>
<feature type="compositionally biased region" description="Polar residues" evidence="1">
    <location>
        <begin position="197"/>
        <end position="214"/>
    </location>
</feature>
<evidence type="ECO:0000313" key="2">
    <source>
        <dbReference type="EMBL" id="EAU90136.2"/>
    </source>
</evidence>
<feature type="compositionally biased region" description="Low complexity" evidence="1">
    <location>
        <begin position="149"/>
        <end position="159"/>
    </location>
</feature>
<feature type="compositionally biased region" description="Polar residues" evidence="1">
    <location>
        <begin position="304"/>
        <end position="321"/>
    </location>
</feature>
<gene>
    <name evidence="2" type="ORF">CC1G_05674</name>
</gene>